<evidence type="ECO:0000256" key="6">
    <source>
        <dbReference type="ARBA" id="ARBA00022676"/>
    </source>
</evidence>
<feature type="transmembrane region" description="Helical" evidence="16">
    <location>
        <begin position="158"/>
        <end position="179"/>
    </location>
</feature>
<dbReference type="Pfam" id="PF04922">
    <property type="entry name" value="DIE2_ALG10"/>
    <property type="match status" value="1"/>
</dbReference>
<keyword evidence="9" id="KW-0256">Endoplasmic reticulum</keyword>
<feature type="transmembrane region" description="Helical" evidence="16">
    <location>
        <begin position="117"/>
        <end position="137"/>
    </location>
</feature>
<feature type="compositionally biased region" description="Low complexity" evidence="15">
    <location>
        <begin position="580"/>
        <end position="590"/>
    </location>
</feature>
<dbReference type="PANTHER" id="PTHR12989">
    <property type="entry name" value="ALPHA-1,2-GLUCOSYLTRANSFERASE ALG10"/>
    <property type="match status" value="1"/>
</dbReference>
<evidence type="ECO:0000256" key="8">
    <source>
        <dbReference type="ARBA" id="ARBA00022692"/>
    </source>
</evidence>
<feature type="region of interest" description="Disordered" evidence="15">
    <location>
        <begin position="487"/>
        <end position="518"/>
    </location>
</feature>
<dbReference type="AlphaFoldDB" id="A0A4Z0YFH0"/>
<keyword evidence="11 16" id="KW-0472">Membrane</keyword>
<evidence type="ECO:0000256" key="14">
    <source>
        <dbReference type="ARBA" id="ARBA00048064"/>
    </source>
</evidence>
<evidence type="ECO:0000256" key="5">
    <source>
        <dbReference type="ARBA" id="ARBA00018512"/>
    </source>
</evidence>
<feature type="compositionally biased region" description="Polar residues" evidence="15">
    <location>
        <begin position="568"/>
        <end position="579"/>
    </location>
</feature>
<dbReference type="InterPro" id="IPR016900">
    <property type="entry name" value="Alg10"/>
</dbReference>
<comment type="catalytic activity">
    <reaction evidence="14">
        <text>an alpha-D-Glc-(1-&gt;3)-alpha-D-Glc-(1-&gt;3)-alpha-D-Man-(1-&gt;2)-alpha-D-Man-(1-&gt;2)-alpha-D-Man-(1-&gt;3)-[alpha-D-Man-(1-&gt;2)-alpha-D-Man-(1-&gt;3)-[alpha-D-Man-(1-&gt;2)-alpha-D-Man-(1-&gt;6)]-alpha-D-Man-(1-&gt;6)]-beta-D-Man-(1-&gt;4)-beta-D-GlcNAc-(1-&gt;4)-alpha-D-GlcNAc-diphospho-di-trans,poly-cis-dolichol + a di-trans,poly-cis-dolichyl beta-D-glucosyl phosphate = a alpha-D-Glc-(1-&gt;2)-alpha-D-Glc-(1-&gt;3)-alpha-D-Glc-(1-&gt;3)-alpha-D-Man-(1-&gt;2)-alpha-D-Man-(1-&gt;2)-alpha-D-Man-(1-&gt;3)-[alpha-D-Man-(1-&gt;2)-alpha-D-Man-(1-&gt;3)-[alpha-D-Man-(1-&gt;2)-alpha-D-Man-(1-&gt;6)]-alpha-D-Man-(1-&gt;6)]-beta-D-Man-(1-&gt;4)-beta-D-GlcNAc-(1-&gt;4)-alpha-D-GlcNAc-diphospho-di-trans,poly-cis-dolichol + a di-trans,poly-cis-dolichyl phosphate + H(+)</text>
        <dbReference type="Rhea" id="RHEA:29543"/>
        <dbReference type="Rhea" id="RHEA-COMP:19498"/>
        <dbReference type="Rhea" id="RHEA-COMP:19502"/>
        <dbReference type="Rhea" id="RHEA-COMP:19512"/>
        <dbReference type="Rhea" id="RHEA-COMP:19522"/>
        <dbReference type="ChEBI" id="CHEBI:15378"/>
        <dbReference type="ChEBI" id="CHEBI:57525"/>
        <dbReference type="ChEBI" id="CHEBI:57683"/>
        <dbReference type="ChEBI" id="CHEBI:132522"/>
        <dbReference type="ChEBI" id="CHEBI:132523"/>
        <dbReference type="EC" id="2.4.1.256"/>
    </reaction>
    <physiologicalReaction direction="left-to-right" evidence="14">
        <dbReference type="Rhea" id="RHEA:29544"/>
    </physiologicalReaction>
</comment>
<dbReference type="Proteomes" id="UP000297716">
    <property type="component" value="Unassembled WGS sequence"/>
</dbReference>
<evidence type="ECO:0000256" key="12">
    <source>
        <dbReference type="ARBA" id="ARBA00032069"/>
    </source>
</evidence>
<organism evidence="17 18">
    <name type="scientific">Xylaria hypoxylon</name>
    <dbReference type="NCBI Taxonomy" id="37992"/>
    <lineage>
        <taxon>Eukaryota</taxon>
        <taxon>Fungi</taxon>
        <taxon>Dikarya</taxon>
        <taxon>Ascomycota</taxon>
        <taxon>Pezizomycotina</taxon>
        <taxon>Sordariomycetes</taxon>
        <taxon>Xylariomycetidae</taxon>
        <taxon>Xylariales</taxon>
        <taxon>Xylariaceae</taxon>
        <taxon>Xylaria</taxon>
    </lineage>
</organism>
<evidence type="ECO:0000256" key="3">
    <source>
        <dbReference type="ARBA" id="ARBA00010600"/>
    </source>
</evidence>
<evidence type="ECO:0000256" key="1">
    <source>
        <dbReference type="ARBA" id="ARBA00004477"/>
    </source>
</evidence>
<dbReference type="EMBL" id="SKBN01000115">
    <property type="protein sequence ID" value="TGJ82814.1"/>
    <property type="molecule type" value="Genomic_DNA"/>
</dbReference>
<feature type="region of interest" description="Disordered" evidence="15">
    <location>
        <begin position="568"/>
        <end position="590"/>
    </location>
</feature>
<comment type="caution">
    <text evidence="17">The sequence shown here is derived from an EMBL/GenBank/DDBJ whole genome shotgun (WGS) entry which is preliminary data.</text>
</comment>
<dbReference type="OrthoDB" id="4769at2759"/>
<comment type="function">
    <text evidence="13">Dol-P-Glc:Glc(2)Man(9)GlcNAc(2)-PP-Dol alpha-1,2-glucosyltransferase that operates in the biosynthetic pathway of dolichol-linked oligosaccharides, the glycan precursors employed in protein asparagine (N)-glycosylation. The assembly of dolichol-linked oligosaccharides begins on the cytosolic side of the endoplasmic reticulum membrane and finishes in its lumen. The sequential addition of sugars to dolichol pyrophosphate produces dolichol-linked oligosaccharides containing fourteen sugars, including two GlcNAcs, nine mannoses and three glucoses. Once assembled, the oligosaccharide is transferred from the lipid to nascent proteins by oligosaccharyltransferases. In the lumen of the endoplasmic reticulum, adds the third and last glucose residue from dolichyl phosphate glucose (Dol-P-Glc) onto the lipid-linked oligosaccharide intermediate Glc(2)Man(9)GlcNAc(2)-PP-Dol to produce Glc(3)Man(9)GlcNAc(2)-PP-Dol.</text>
</comment>
<feature type="transmembrane region" description="Helical" evidence="16">
    <location>
        <begin position="395"/>
        <end position="417"/>
    </location>
</feature>
<feature type="transmembrane region" description="Helical" evidence="16">
    <location>
        <begin position="448"/>
        <end position="468"/>
    </location>
</feature>
<name>A0A4Z0YFH0_9PEZI</name>
<feature type="transmembrane region" description="Helical" evidence="16">
    <location>
        <begin position="210"/>
        <end position="235"/>
    </location>
</feature>
<keyword evidence="10 16" id="KW-1133">Transmembrane helix</keyword>
<dbReference type="GO" id="GO:0006488">
    <property type="term" value="P:dolichol-linked oligosaccharide biosynthetic process"/>
    <property type="evidence" value="ECO:0007669"/>
    <property type="project" value="InterPro"/>
</dbReference>
<dbReference type="GO" id="GO:0106073">
    <property type="term" value="F:dolichyl pyrophosphate Glc2Man9GlcNAc2 alpha-1,2-glucosyltransferase activity"/>
    <property type="evidence" value="ECO:0007669"/>
    <property type="project" value="UniProtKB-EC"/>
</dbReference>
<proteinExistence type="inferred from homology"/>
<evidence type="ECO:0000256" key="2">
    <source>
        <dbReference type="ARBA" id="ARBA00004922"/>
    </source>
</evidence>
<evidence type="ECO:0000256" key="16">
    <source>
        <dbReference type="SAM" id="Phobius"/>
    </source>
</evidence>
<protein>
    <recommendedName>
        <fullName evidence="5">Dol-P-Glc:Glc(2)Man(9)GlcNAc(2)-PP-Dol alpha-1,2-glucosyltransferase</fullName>
        <ecNumber evidence="4">2.4.1.256</ecNumber>
    </recommendedName>
    <alternativeName>
        <fullName evidence="12">Asparagine-linked glycosylation protein 10</fullName>
    </alternativeName>
</protein>
<sequence length="641" mass="71447">MSAAIALTEPSLGIWLIRFSVLFIVAFLFTRSSQLQGSVLGIAIALSCVTPLALSWLLAVDENVPEPYLDEVFHIPQAQVYCQGRYLEWDDKITTPPGLYISTIVFNQLLGLSCSVYNLRAFNVFVVSCISVLILICKARLAQAFGKPDTSLQITIRHIVTGINIGLFPVLFFFSGLYYTDPSSTLVVLLAYANHLTRVGTKQPSFLNDVYSLALGILALAFRQTNIFWVVVYMGGLEVIHSIKMLSPKPVETPKFQSVSEQIRFYAWRYSLGDIHDASLSLVQPIDILVCITSICIAAVCNLPTVLRRFLWPHGVILAAFVVFVAWNGGVVLGDKSNHVATLHLAQLLYIWPFFAFFSAPLFIPHILHLVITAYQTLTSLVFQQPSAAFSKRALPGHLAITALVSCGALVATLLIVRFNTIIHPFTLADNRHYVFYVFRYSILRAWWIRYALAPVYVFCAWLCWVALQGSEVSHGRWIRSPFIADSSRTPPSARSSTGKEAPAQGQSMSGSEAELESPPTSTMLILLLTTTLSLMTAPLVEPRYFILPWVFWRLLLPATPIPSLSLSSQTSAAGSDTNQSKQSRQSSRGGSNYVSILFLETAWFMLINVATMYVFVTRPFYWHAPDGTLQDEGRVQRFMW</sequence>
<dbReference type="UniPathway" id="UPA00378"/>
<evidence type="ECO:0000256" key="10">
    <source>
        <dbReference type="ARBA" id="ARBA00022989"/>
    </source>
</evidence>
<feature type="compositionally biased region" description="Low complexity" evidence="15">
    <location>
        <begin position="487"/>
        <end position="497"/>
    </location>
</feature>
<evidence type="ECO:0000256" key="15">
    <source>
        <dbReference type="SAM" id="MobiDB-lite"/>
    </source>
</evidence>
<feature type="transmembrane region" description="Helical" evidence="16">
    <location>
        <begin position="12"/>
        <end position="30"/>
    </location>
</feature>
<evidence type="ECO:0000256" key="9">
    <source>
        <dbReference type="ARBA" id="ARBA00022824"/>
    </source>
</evidence>
<dbReference type="STRING" id="37992.A0A4Z0YFH0"/>
<comment type="subcellular location">
    <subcellularLocation>
        <location evidence="1">Endoplasmic reticulum membrane</location>
        <topology evidence="1">Multi-pass membrane protein</topology>
    </subcellularLocation>
</comment>
<feature type="transmembrane region" description="Helical" evidence="16">
    <location>
        <begin position="37"/>
        <end position="59"/>
    </location>
</feature>
<comment type="similarity">
    <text evidence="3">Belongs to the ALG10 glucosyltransferase family.</text>
</comment>
<evidence type="ECO:0000256" key="11">
    <source>
        <dbReference type="ARBA" id="ARBA00023136"/>
    </source>
</evidence>
<evidence type="ECO:0000256" key="4">
    <source>
        <dbReference type="ARBA" id="ARBA00011967"/>
    </source>
</evidence>
<reference evidence="17 18" key="1">
    <citation type="submission" date="2019-03" db="EMBL/GenBank/DDBJ databases">
        <title>Draft genome sequence of Xylaria hypoxylon DSM 108379, a ubiquitous saprotrophic-parasitic fungi on hardwood.</title>
        <authorList>
            <person name="Buettner E."/>
            <person name="Leonhardt S."/>
            <person name="Gebauer A.M."/>
            <person name="Liers C."/>
            <person name="Hofrichter M."/>
            <person name="Kellner H."/>
        </authorList>
    </citation>
    <scope>NUCLEOTIDE SEQUENCE [LARGE SCALE GENOMIC DNA]</scope>
    <source>
        <strain evidence="17 18">DSM 108379</strain>
    </source>
</reference>
<keyword evidence="7" id="KW-0808">Transferase</keyword>
<comment type="pathway">
    <text evidence="2">Protein modification; protein glycosylation.</text>
</comment>
<keyword evidence="6" id="KW-0328">Glycosyltransferase</keyword>
<dbReference type="GO" id="GO:0005789">
    <property type="term" value="C:endoplasmic reticulum membrane"/>
    <property type="evidence" value="ECO:0007669"/>
    <property type="project" value="UniProtKB-SubCell"/>
</dbReference>
<feature type="transmembrane region" description="Helical" evidence="16">
    <location>
        <begin position="286"/>
        <end position="305"/>
    </location>
</feature>
<keyword evidence="18" id="KW-1185">Reference proteome</keyword>
<evidence type="ECO:0000313" key="17">
    <source>
        <dbReference type="EMBL" id="TGJ82814.1"/>
    </source>
</evidence>
<keyword evidence="8 16" id="KW-0812">Transmembrane</keyword>
<dbReference type="EC" id="2.4.1.256" evidence="4"/>
<evidence type="ECO:0000256" key="13">
    <source>
        <dbReference type="ARBA" id="ARBA00044727"/>
    </source>
</evidence>
<evidence type="ECO:0000313" key="18">
    <source>
        <dbReference type="Proteomes" id="UP000297716"/>
    </source>
</evidence>
<feature type="transmembrane region" description="Helical" evidence="16">
    <location>
        <begin position="311"/>
        <end position="333"/>
    </location>
</feature>
<feature type="transmembrane region" description="Helical" evidence="16">
    <location>
        <begin position="354"/>
        <end position="375"/>
    </location>
</feature>
<gene>
    <name evidence="17" type="ORF">E0Z10_g5983</name>
</gene>
<evidence type="ECO:0000256" key="7">
    <source>
        <dbReference type="ARBA" id="ARBA00022679"/>
    </source>
</evidence>
<dbReference type="PANTHER" id="PTHR12989:SF10">
    <property type="entry name" value="DOL-P-GLC:GLC(2)MAN(9)GLCNAC(2)-PP-DOL ALPHA-1,2-GLUCOSYLTRANSFERASE-RELATED"/>
    <property type="match status" value="1"/>
</dbReference>
<accession>A0A4Z0YFH0</accession>
<feature type="transmembrane region" description="Helical" evidence="16">
    <location>
        <begin position="594"/>
        <end position="617"/>
    </location>
</feature>